<keyword evidence="2" id="KW-1185">Reference proteome</keyword>
<organism evidence="1 2">
    <name type="scientific">Thelohanellus kitauei</name>
    <name type="common">Myxosporean</name>
    <dbReference type="NCBI Taxonomy" id="669202"/>
    <lineage>
        <taxon>Eukaryota</taxon>
        <taxon>Metazoa</taxon>
        <taxon>Cnidaria</taxon>
        <taxon>Myxozoa</taxon>
        <taxon>Myxosporea</taxon>
        <taxon>Bivalvulida</taxon>
        <taxon>Platysporina</taxon>
        <taxon>Myxobolidae</taxon>
        <taxon>Thelohanellus</taxon>
    </lineage>
</organism>
<gene>
    <name evidence="1" type="ORF">RF11_00673</name>
</gene>
<evidence type="ECO:0000313" key="2">
    <source>
        <dbReference type="Proteomes" id="UP000031668"/>
    </source>
</evidence>
<proteinExistence type="predicted"/>
<protein>
    <submittedName>
        <fullName evidence="1">Uncharacterized protein</fullName>
    </submittedName>
</protein>
<dbReference type="Proteomes" id="UP000031668">
    <property type="component" value="Unassembled WGS sequence"/>
</dbReference>
<dbReference type="EMBL" id="JWZT01001039">
    <property type="protein sequence ID" value="KII73005.1"/>
    <property type="molecule type" value="Genomic_DNA"/>
</dbReference>
<name>A0A0C2N9H9_THEKT</name>
<reference evidence="1 2" key="1">
    <citation type="journal article" date="2014" name="Genome Biol. Evol.">
        <title>The genome of the myxosporean Thelohanellus kitauei shows adaptations to nutrient acquisition within its fish host.</title>
        <authorList>
            <person name="Yang Y."/>
            <person name="Xiong J."/>
            <person name="Zhou Z."/>
            <person name="Huo F."/>
            <person name="Miao W."/>
            <person name="Ran C."/>
            <person name="Liu Y."/>
            <person name="Zhang J."/>
            <person name="Feng J."/>
            <person name="Wang M."/>
            <person name="Wang M."/>
            <person name="Wang L."/>
            <person name="Yao B."/>
        </authorList>
    </citation>
    <scope>NUCLEOTIDE SEQUENCE [LARGE SCALE GENOMIC DNA]</scope>
    <source>
        <strain evidence="1">Wuqing</strain>
    </source>
</reference>
<comment type="caution">
    <text evidence="1">The sequence shown here is derived from an EMBL/GenBank/DDBJ whole genome shotgun (WGS) entry which is preliminary data.</text>
</comment>
<evidence type="ECO:0000313" key="1">
    <source>
        <dbReference type="EMBL" id="KII73005.1"/>
    </source>
</evidence>
<dbReference type="AlphaFoldDB" id="A0A0C2N9H9"/>
<accession>A0A0C2N9H9</accession>
<sequence length="142" mass="16007">MEALDRFMVRRNHKNPVWAEIIQRPIQTLRMPQRWSRGVVDSGNEWVTGVCVIWEACTQFRLMETALLIPHLCYNGRALSGNGTLFNRQAIPFRYAEGSPPRLAPCQCKSDTIVRRGACTNPLGCLRASLGEALGHLGLSKW</sequence>